<keyword evidence="1" id="KW-0472">Membrane</keyword>
<keyword evidence="3" id="KW-1185">Reference proteome</keyword>
<evidence type="ECO:0000313" key="3">
    <source>
        <dbReference type="Proteomes" id="UP000310636"/>
    </source>
</evidence>
<dbReference type="Pfam" id="PF13787">
    <property type="entry name" value="HXXEE"/>
    <property type="match status" value="1"/>
</dbReference>
<dbReference type="EMBL" id="SSOB01000023">
    <property type="protein sequence ID" value="THF76756.1"/>
    <property type="molecule type" value="Genomic_DNA"/>
</dbReference>
<dbReference type="OrthoDB" id="5604279at2"/>
<dbReference type="InterPro" id="IPR025671">
    <property type="entry name" value="HXXEE"/>
</dbReference>
<keyword evidence="1" id="KW-0812">Transmembrane</keyword>
<keyword evidence="1" id="KW-1133">Transmembrane helix</keyword>
<evidence type="ECO:0000313" key="2">
    <source>
        <dbReference type="EMBL" id="THF76756.1"/>
    </source>
</evidence>
<name>A0A4S4BPR9_9BACL</name>
<reference evidence="2 3" key="1">
    <citation type="submission" date="2019-04" db="EMBL/GenBank/DDBJ databases">
        <title>Cohnella sp. nov. isolated from preserved vegetables.</title>
        <authorList>
            <person name="Lin S.-Y."/>
            <person name="Hung M.-H."/>
            <person name="Young C.-C."/>
        </authorList>
    </citation>
    <scope>NUCLEOTIDE SEQUENCE [LARGE SCALE GENOMIC DNA]</scope>
    <source>
        <strain evidence="2 3">CC-MHH1044</strain>
    </source>
</reference>
<feature type="transmembrane region" description="Helical" evidence="1">
    <location>
        <begin position="20"/>
        <end position="49"/>
    </location>
</feature>
<dbReference type="AlphaFoldDB" id="A0A4S4BPR9"/>
<comment type="caution">
    <text evidence="2">The sequence shown here is derived from an EMBL/GenBank/DDBJ whole genome shotgun (WGS) entry which is preliminary data.</text>
</comment>
<sequence>MCVLSPPPSLATHSIFAAGWAFLIFGLLCRVHIGFGLLIVIFSLMNCAIHIYTGNKYREWNPGLIMV</sequence>
<dbReference type="Proteomes" id="UP000310636">
    <property type="component" value="Unassembled WGS sequence"/>
</dbReference>
<evidence type="ECO:0000256" key="1">
    <source>
        <dbReference type="SAM" id="Phobius"/>
    </source>
</evidence>
<protein>
    <submittedName>
        <fullName evidence="2">HXXEE domain-containing protein</fullName>
    </submittedName>
</protein>
<accession>A0A4S4BPR9</accession>
<proteinExistence type="predicted"/>
<organism evidence="2 3">
    <name type="scientific">Cohnella fermenti</name>
    <dbReference type="NCBI Taxonomy" id="2565925"/>
    <lineage>
        <taxon>Bacteria</taxon>
        <taxon>Bacillati</taxon>
        <taxon>Bacillota</taxon>
        <taxon>Bacilli</taxon>
        <taxon>Bacillales</taxon>
        <taxon>Paenibacillaceae</taxon>
        <taxon>Cohnella</taxon>
    </lineage>
</organism>
<gene>
    <name evidence="2" type="ORF">E6C55_18330</name>
</gene>